<organism evidence="6 7">
    <name type="scientific">Streblomastix strix</name>
    <dbReference type="NCBI Taxonomy" id="222440"/>
    <lineage>
        <taxon>Eukaryota</taxon>
        <taxon>Metamonada</taxon>
        <taxon>Preaxostyla</taxon>
        <taxon>Oxymonadida</taxon>
        <taxon>Streblomastigidae</taxon>
        <taxon>Streblomastix</taxon>
    </lineage>
</organism>
<dbReference type="Pfam" id="PF01373">
    <property type="entry name" value="Glyco_hydro_14"/>
    <property type="match status" value="1"/>
</dbReference>
<accession>A0A5J4UNB7</accession>
<dbReference type="Proteomes" id="UP000324800">
    <property type="component" value="Unassembled WGS sequence"/>
</dbReference>
<dbReference type="SUPFAM" id="SSF51445">
    <property type="entry name" value="(Trans)glycosidases"/>
    <property type="match status" value="1"/>
</dbReference>
<evidence type="ECO:0000256" key="1">
    <source>
        <dbReference type="ARBA" id="ARBA00005652"/>
    </source>
</evidence>
<evidence type="ECO:0000313" key="6">
    <source>
        <dbReference type="EMBL" id="KAA6371928.1"/>
    </source>
</evidence>
<comment type="caution">
    <text evidence="6">The sequence shown here is derived from an EMBL/GenBank/DDBJ whole genome shotgun (WGS) entry which is preliminary data.</text>
</comment>
<reference evidence="6 7" key="1">
    <citation type="submission" date="2019-03" db="EMBL/GenBank/DDBJ databases">
        <title>Single cell metagenomics reveals metabolic interactions within the superorganism composed of flagellate Streblomastix strix and complex community of Bacteroidetes bacteria on its surface.</title>
        <authorList>
            <person name="Treitli S.C."/>
            <person name="Kolisko M."/>
            <person name="Husnik F."/>
            <person name="Keeling P."/>
            <person name="Hampl V."/>
        </authorList>
    </citation>
    <scope>NUCLEOTIDE SEQUENCE [LARGE SCALE GENOMIC DNA]</scope>
    <source>
        <strain evidence="6">ST1C</strain>
    </source>
</reference>
<dbReference type="EC" id="3.2.1.2" evidence="4"/>
<dbReference type="GO" id="GO:0000272">
    <property type="term" value="P:polysaccharide catabolic process"/>
    <property type="evidence" value="ECO:0007669"/>
    <property type="project" value="UniProtKB-KW"/>
</dbReference>
<feature type="region of interest" description="Disordered" evidence="5">
    <location>
        <begin position="1"/>
        <end position="25"/>
    </location>
</feature>
<keyword evidence="4" id="KW-0378">Hydrolase</keyword>
<evidence type="ECO:0000256" key="4">
    <source>
        <dbReference type="RuleBase" id="RU000509"/>
    </source>
</evidence>
<keyword evidence="2 4" id="KW-0119">Carbohydrate metabolism</keyword>
<dbReference type="InterPro" id="IPR001554">
    <property type="entry name" value="Glyco_hydro_14"/>
</dbReference>
<dbReference type="PANTHER" id="PTHR31352:SF1">
    <property type="entry name" value="BETA-AMYLASE 3, CHLOROPLASTIC"/>
    <property type="match status" value="1"/>
</dbReference>
<name>A0A5J4UNB7_9EUKA</name>
<evidence type="ECO:0000256" key="2">
    <source>
        <dbReference type="ARBA" id="ARBA00023277"/>
    </source>
</evidence>
<comment type="similarity">
    <text evidence="1 4">Belongs to the glycosyl hydrolase 14 family.</text>
</comment>
<comment type="catalytic activity">
    <reaction evidence="4">
        <text>Hydrolysis of (1-&gt;4)-alpha-D-glucosidic linkages in polysaccharides so as to remove successive maltose units from the non-reducing ends of the chains.</text>
        <dbReference type="EC" id="3.2.1.2"/>
    </reaction>
</comment>
<feature type="compositionally biased region" description="Basic and acidic residues" evidence="5">
    <location>
        <begin position="1"/>
        <end position="10"/>
    </location>
</feature>
<proteinExistence type="inferred from homology"/>
<gene>
    <name evidence="6" type="ORF">EZS28_032546</name>
</gene>
<dbReference type="PRINTS" id="PR00750">
    <property type="entry name" value="BETAAMYLASE"/>
</dbReference>
<dbReference type="OrthoDB" id="1660156at2759"/>
<evidence type="ECO:0000256" key="3">
    <source>
        <dbReference type="ARBA" id="ARBA00023326"/>
    </source>
</evidence>
<keyword evidence="4" id="KW-0326">Glycosidase</keyword>
<protein>
    <recommendedName>
        <fullName evidence="4">Beta-amylase</fullName>
        <ecNumber evidence="4">3.2.1.2</ecNumber>
    </recommendedName>
</protein>
<evidence type="ECO:0000313" key="7">
    <source>
        <dbReference type="Proteomes" id="UP000324800"/>
    </source>
</evidence>
<sequence length="143" mass="16362">MNSNKNKDKNFIGLSNSWSKHSNKESDTSLSFYEKAAQMMKSLNVTFDFTCFEMKDSQQDQGADCGPEELVTMMLKTTKNAGVEISSENAIEQYHEDAFNQVIANTRKGTHVSAYTQLRMSDQFFQDSNFKNFIRLVQELSKN</sequence>
<keyword evidence="3 4" id="KW-0624">Polysaccharide degradation</keyword>
<dbReference type="EMBL" id="SNRW01014040">
    <property type="protein sequence ID" value="KAA6371928.1"/>
    <property type="molecule type" value="Genomic_DNA"/>
</dbReference>
<dbReference type="AlphaFoldDB" id="A0A5J4UNB7"/>
<dbReference type="GO" id="GO:0016161">
    <property type="term" value="F:beta-amylase activity"/>
    <property type="evidence" value="ECO:0007669"/>
    <property type="project" value="UniProtKB-EC"/>
</dbReference>
<dbReference type="PANTHER" id="PTHR31352">
    <property type="entry name" value="BETA-AMYLASE 1, CHLOROPLASTIC"/>
    <property type="match status" value="1"/>
</dbReference>
<dbReference type="Gene3D" id="3.20.20.80">
    <property type="entry name" value="Glycosidases"/>
    <property type="match status" value="1"/>
</dbReference>
<dbReference type="InterPro" id="IPR017853">
    <property type="entry name" value="GH"/>
</dbReference>
<evidence type="ECO:0000256" key="5">
    <source>
        <dbReference type="SAM" id="MobiDB-lite"/>
    </source>
</evidence>